<dbReference type="AlphaFoldDB" id="A0A813LRZ6"/>
<feature type="region of interest" description="Disordered" evidence="1">
    <location>
        <begin position="365"/>
        <end position="447"/>
    </location>
</feature>
<reference evidence="2" key="1">
    <citation type="submission" date="2021-02" db="EMBL/GenBank/DDBJ databases">
        <authorList>
            <person name="Dougan E. K."/>
            <person name="Rhodes N."/>
            <person name="Thang M."/>
            <person name="Chan C."/>
        </authorList>
    </citation>
    <scope>NUCLEOTIDE SEQUENCE</scope>
</reference>
<protein>
    <submittedName>
        <fullName evidence="2">Uncharacterized protein</fullName>
    </submittedName>
</protein>
<evidence type="ECO:0000313" key="2">
    <source>
        <dbReference type="EMBL" id="CAE8735990.1"/>
    </source>
</evidence>
<organism evidence="2 3">
    <name type="scientific">Polarella glacialis</name>
    <name type="common">Dinoflagellate</name>
    <dbReference type="NCBI Taxonomy" id="89957"/>
    <lineage>
        <taxon>Eukaryota</taxon>
        <taxon>Sar</taxon>
        <taxon>Alveolata</taxon>
        <taxon>Dinophyceae</taxon>
        <taxon>Suessiales</taxon>
        <taxon>Suessiaceae</taxon>
        <taxon>Polarella</taxon>
    </lineage>
</organism>
<evidence type="ECO:0000256" key="1">
    <source>
        <dbReference type="SAM" id="MobiDB-lite"/>
    </source>
</evidence>
<dbReference type="Proteomes" id="UP000626109">
    <property type="component" value="Unassembled WGS sequence"/>
</dbReference>
<feature type="compositionally biased region" description="Low complexity" evidence="1">
    <location>
        <begin position="365"/>
        <end position="379"/>
    </location>
</feature>
<dbReference type="EMBL" id="CAJNNW010036607">
    <property type="protein sequence ID" value="CAE8735990.1"/>
    <property type="molecule type" value="Genomic_DNA"/>
</dbReference>
<proteinExistence type="predicted"/>
<feature type="compositionally biased region" description="Basic and acidic residues" evidence="1">
    <location>
        <begin position="415"/>
        <end position="440"/>
    </location>
</feature>
<gene>
    <name evidence="2" type="ORF">PGLA2088_LOCUS48126</name>
</gene>
<sequence>MESLPANASWDLFFSNVDSVPVSQAVKTSAEVLFMDKLGFASPQEAEGMVEGDILPEQLPASLPAKAFCRRVIRSLEVLHHAKRFKTGALMSVGSPSASLNAHTFSMNAATAAAAMASPSKANDVDVQALLEKKDMKTMSFHLMPEQCVWNELMAEVELAATQGRVAFSYIDLTSKDILPVWIPVDAVGGRFSLDEGNNLEGEQSISTLNQLSRALKTATDAPRFFRSLHQWQASFLRFAMAAVASGQWTWAMVLGHNDVIMQLAEAERVKSRGPYVAILYDELARRQMSRRASKKDPSLDLAKDLLILDKELLEVVYQRLSTVLQAAGVAQDRLASTGVNSSNSGGAASSSGYDRNNESIMAQQMAAADTMARQASQASKALMQQQQSMMEKANRMMGVQAPPEAPKGKGKGKTNKEQKKDKFFEQVRAKSEAKKKGAEGWKGQKW</sequence>
<evidence type="ECO:0000313" key="3">
    <source>
        <dbReference type="Proteomes" id="UP000626109"/>
    </source>
</evidence>
<name>A0A813LRZ6_POLGL</name>
<comment type="caution">
    <text evidence="2">The sequence shown here is derived from an EMBL/GenBank/DDBJ whole genome shotgun (WGS) entry which is preliminary data.</text>
</comment>
<accession>A0A813LRZ6</accession>